<dbReference type="GO" id="GO:0003824">
    <property type="term" value="F:catalytic activity"/>
    <property type="evidence" value="ECO:0007669"/>
    <property type="project" value="InterPro"/>
</dbReference>
<dbReference type="Pfam" id="PF13091">
    <property type="entry name" value="PLDc_2"/>
    <property type="match status" value="1"/>
</dbReference>
<name>A0A7M2YZQ6_9ACTN</name>
<dbReference type="Proteomes" id="UP000254134">
    <property type="component" value="Unassembled WGS sequence"/>
</dbReference>
<comment type="caution">
    <text evidence="2">The sequence shown here is derived from an EMBL/GenBank/DDBJ whole genome shotgun (WGS) entry which is preliminary data.</text>
</comment>
<dbReference type="InterPro" id="IPR025202">
    <property type="entry name" value="PLD-like_dom"/>
</dbReference>
<dbReference type="InterPro" id="IPR001736">
    <property type="entry name" value="PLipase_D/transphosphatidylase"/>
</dbReference>
<organism evidence="2 3">
    <name type="scientific">Gaiella occulta</name>
    <dbReference type="NCBI Taxonomy" id="1002870"/>
    <lineage>
        <taxon>Bacteria</taxon>
        <taxon>Bacillati</taxon>
        <taxon>Actinomycetota</taxon>
        <taxon>Thermoleophilia</taxon>
        <taxon>Gaiellales</taxon>
        <taxon>Gaiellaceae</taxon>
        <taxon>Gaiella</taxon>
    </lineage>
</organism>
<dbReference type="Gene3D" id="3.40.50.300">
    <property type="entry name" value="P-loop containing nucleotide triphosphate hydrolases"/>
    <property type="match status" value="2"/>
</dbReference>
<dbReference type="InterPro" id="IPR003593">
    <property type="entry name" value="AAA+_ATPase"/>
</dbReference>
<reference evidence="2 3" key="1">
    <citation type="submission" date="2018-07" db="EMBL/GenBank/DDBJ databases">
        <title>High-quality-draft genome sequence of Gaiella occulta.</title>
        <authorList>
            <person name="Severino R."/>
            <person name="Froufe H.J.C."/>
            <person name="Rainey F.A."/>
            <person name="Barroso C."/>
            <person name="Albuquerque L."/>
            <person name="Lobo-Da-Cunha A."/>
            <person name="Da Costa M.S."/>
            <person name="Egas C."/>
        </authorList>
    </citation>
    <scope>NUCLEOTIDE SEQUENCE [LARGE SCALE GENOMIC DNA]</scope>
    <source>
        <strain evidence="2 3">F2-233</strain>
    </source>
</reference>
<proteinExistence type="predicted"/>
<dbReference type="Gene3D" id="3.30.870.10">
    <property type="entry name" value="Endonuclease Chain A"/>
    <property type="match status" value="1"/>
</dbReference>
<dbReference type="SMART" id="SM00382">
    <property type="entry name" value="AAA"/>
    <property type="match status" value="1"/>
</dbReference>
<dbReference type="SMART" id="SM00155">
    <property type="entry name" value="PLDc"/>
    <property type="match status" value="1"/>
</dbReference>
<protein>
    <recommendedName>
        <fullName evidence="1">PLD phosphodiesterase domain-containing protein</fullName>
    </recommendedName>
</protein>
<dbReference type="InterPro" id="IPR008571">
    <property type="entry name" value="HerA-like"/>
</dbReference>
<dbReference type="Pfam" id="PF01935">
    <property type="entry name" value="DUF87"/>
    <property type="match status" value="1"/>
</dbReference>
<dbReference type="InterPro" id="IPR002789">
    <property type="entry name" value="HerA_central"/>
</dbReference>
<evidence type="ECO:0000313" key="2">
    <source>
        <dbReference type="EMBL" id="RDI75570.1"/>
    </source>
</evidence>
<dbReference type="EMBL" id="QQZY01000002">
    <property type="protein sequence ID" value="RDI75570.1"/>
    <property type="molecule type" value="Genomic_DNA"/>
</dbReference>
<evidence type="ECO:0000259" key="1">
    <source>
        <dbReference type="PROSITE" id="PS50035"/>
    </source>
</evidence>
<keyword evidence="3" id="KW-1185">Reference proteome</keyword>
<sequence length="740" mass="79152">MTTAYVTQNRVERAARDIVAGAAETLDLASPWVEPYPIQRLLGEALPRVRAGELAVRLVYRVAEESDLRITDLSALEALAAEGVQMRYSRRLHAKLVIADRERALVGSSNLTRRGGYGYDGRPLWRNEEGGLLVDGDAAADAASHFDRIWEEADELGPDLLGVVMDFPSVRELRFVAVREVSVGQLVVASDAAETTVVGEIRELTAYNESFPQMTEEMFLSQGLGGAPPRRINVPDIPSLFSHPVKDHGFLVAKTFFRPESAFTIARVRVLRRVRGGRGGTATVPVPPGSDVRAPSAALLRRLLGDGDVRLGRLAGHAEVGVWLRSDEILSKHLAVLGMTGSGKSNAVKHVLRTLAARGGLRVFVVDTHGEYATAAATIDGGAVLLDVSIPDRIDMLDWEMVKERFAVERMTAAIKKELRAAAAQAHEPSAFAGLLAGSGNDVVQDIADAVAADPGGFCVGKEEPRVVHEGGDDEADLSAPGLYVLDLRQTETFVVRSRKCAVLAERVFREAKSGGLPPALLVVDEAHNYVPERTTGYMAEAARHGSLGALTTVAVEGRKFGVGLVIVSQRPSRIAKDVLAQMNSQLVFRLCNLEDIGYVRESFEAADETFVMELSHLDTGVCICAGTMIEMSVRCDVPLFAPRRSFDLGAAALPAAAVLEEAVAGALPAAALVEEGEELVVFSGPEAEVTLRAEGGGHALDVDCADEKLAERVRAAVEHALAPVQPLSKSASTGLPEDA</sequence>
<dbReference type="SUPFAM" id="SSF56024">
    <property type="entry name" value="Phospholipase D/nuclease"/>
    <property type="match status" value="1"/>
</dbReference>
<dbReference type="PANTHER" id="PTHR42957">
    <property type="entry name" value="HELICASE MJ1565-RELATED"/>
    <property type="match status" value="1"/>
</dbReference>
<dbReference type="InterPro" id="IPR027417">
    <property type="entry name" value="P-loop_NTPase"/>
</dbReference>
<accession>A0A7M2YZQ6</accession>
<dbReference type="CDD" id="cd00138">
    <property type="entry name" value="PLDc_SF"/>
    <property type="match status" value="1"/>
</dbReference>
<dbReference type="AlphaFoldDB" id="A0A7M2YZQ6"/>
<dbReference type="PROSITE" id="PS50035">
    <property type="entry name" value="PLD"/>
    <property type="match status" value="1"/>
</dbReference>
<gene>
    <name evidence="2" type="ORF">Gocc_1368</name>
</gene>
<dbReference type="SUPFAM" id="SSF52540">
    <property type="entry name" value="P-loop containing nucleoside triphosphate hydrolases"/>
    <property type="match status" value="1"/>
</dbReference>
<dbReference type="RefSeq" id="WP_147281204.1">
    <property type="nucleotide sequence ID" value="NZ_QQZY01000002.1"/>
</dbReference>
<dbReference type="PANTHER" id="PTHR42957:SF2">
    <property type="entry name" value="HELICASE HERA CENTRAL DOMAIN-CONTAINING PROTEIN"/>
    <property type="match status" value="1"/>
</dbReference>
<evidence type="ECO:0000313" key="3">
    <source>
        <dbReference type="Proteomes" id="UP000254134"/>
    </source>
</evidence>
<dbReference type="OrthoDB" id="9806951at2"/>
<reference evidence="3" key="2">
    <citation type="journal article" date="2019" name="MicrobiologyOpen">
        <title>High-quality draft genome sequence of Gaiella occulta isolated from a 150 meter deep mineral water borehole and comparison with the genome sequences of other deep-branching lineages of the phylum Actinobacteria.</title>
        <authorList>
            <person name="Severino R."/>
            <person name="Froufe H.J.C."/>
            <person name="Barroso C."/>
            <person name="Albuquerque L."/>
            <person name="Lobo-da-Cunha A."/>
            <person name="da Costa M.S."/>
            <person name="Egas C."/>
        </authorList>
    </citation>
    <scope>NUCLEOTIDE SEQUENCE [LARGE SCALE GENOMIC DNA]</scope>
    <source>
        <strain evidence="3">F2-233</strain>
    </source>
</reference>
<dbReference type="GO" id="GO:0006793">
    <property type="term" value="P:phosphorus metabolic process"/>
    <property type="evidence" value="ECO:0007669"/>
    <property type="project" value="UniProtKB-ARBA"/>
</dbReference>
<feature type="domain" description="PLD phosphodiesterase" evidence="1">
    <location>
        <begin position="88"/>
        <end position="115"/>
    </location>
</feature>